<proteinExistence type="predicted"/>
<evidence type="ECO:0000259" key="2">
    <source>
        <dbReference type="Pfam" id="PF03551"/>
    </source>
</evidence>
<dbReference type="SUPFAM" id="SSF46785">
    <property type="entry name" value="Winged helix' DNA-binding domain"/>
    <property type="match status" value="1"/>
</dbReference>
<dbReference type="Gene3D" id="1.10.10.10">
    <property type="entry name" value="Winged helix-like DNA-binding domain superfamily/Winged helix DNA-binding domain"/>
    <property type="match status" value="1"/>
</dbReference>
<dbReference type="AlphaFoldDB" id="Q3JXY5"/>
<dbReference type="PANTHER" id="PTHR43252:SF2">
    <property type="entry name" value="TRANSCRIPTION REGULATOR, PADR-LIKE FAMILY"/>
    <property type="match status" value="1"/>
</dbReference>
<dbReference type="InterPro" id="IPR005149">
    <property type="entry name" value="Tscrpt_reg_PadR_N"/>
</dbReference>
<feature type="domain" description="Transcription regulator PadR N-terminal" evidence="2">
    <location>
        <begin position="20"/>
        <end position="94"/>
    </location>
</feature>
<feature type="coiled-coil region" evidence="1">
    <location>
        <begin position="122"/>
        <end position="156"/>
    </location>
</feature>
<dbReference type="EnsemblBacteria" id="ABA48185">
    <property type="protein sequence ID" value="ABA48185"/>
    <property type="gene ID" value="BURPS1710b_0152"/>
</dbReference>
<dbReference type="Proteomes" id="UP000002700">
    <property type="component" value="Chromosome I"/>
</dbReference>
<sequence length="218" mass="24644">MTNHVMAQSASRYSPLALIVLAMLTEAPMHAYRIQQLVKLRGKDEVVNVKQRNSLYQTIERLQRDALIAVRETERDGAFPERTVYEVTDAGRDTARMWLREQLARPAREYPSFPAALSVLPLLSVEDARRQFEARVAALEAELARLDETQNAALAMQIPRLFLLDGELMRVTLEAELDWVRSVIGHLKVGALTWSEAWLREVAARFAQADSPDSADSD</sequence>
<reference evidence="3 4" key="1">
    <citation type="submission" date="2005-09" db="EMBL/GenBank/DDBJ databases">
        <authorList>
            <person name="Woods D.E."/>
            <person name="Nierman W.C."/>
        </authorList>
    </citation>
    <scope>NUCLEOTIDE SEQUENCE [LARGE SCALE GENOMIC DNA]</scope>
    <source>
        <strain evidence="3 4">1710b</strain>
    </source>
</reference>
<dbReference type="HOGENOM" id="CLU_089258_4_0_4"/>
<dbReference type="InterPro" id="IPR036388">
    <property type="entry name" value="WH-like_DNA-bd_sf"/>
</dbReference>
<evidence type="ECO:0000313" key="3">
    <source>
        <dbReference type="EMBL" id="ABA48185.1"/>
    </source>
</evidence>
<dbReference type="PANTHER" id="PTHR43252">
    <property type="entry name" value="TRANSCRIPTIONAL REGULATOR YQJI"/>
    <property type="match status" value="1"/>
</dbReference>
<dbReference type="InterPro" id="IPR036390">
    <property type="entry name" value="WH_DNA-bd_sf"/>
</dbReference>
<keyword evidence="1" id="KW-0175">Coiled coil</keyword>
<accession>Q3JXY5</accession>
<evidence type="ECO:0000313" key="4">
    <source>
        <dbReference type="Proteomes" id="UP000002700"/>
    </source>
</evidence>
<evidence type="ECO:0000256" key="1">
    <source>
        <dbReference type="SAM" id="Coils"/>
    </source>
</evidence>
<dbReference type="EMBL" id="CP000124">
    <property type="protein sequence ID" value="ABA48185.1"/>
    <property type="molecule type" value="Genomic_DNA"/>
</dbReference>
<gene>
    <name evidence="3" type="ordered locus">BURPS1710b_0152</name>
</gene>
<dbReference type="Pfam" id="PF03551">
    <property type="entry name" value="PadR"/>
    <property type="match status" value="1"/>
</dbReference>
<organism evidence="3 4">
    <name type="scientific">Burkholderia pseudomallei (strain 1710b)</name>
    <dbReference type="NCBI Taxonomy" id="320372"/>
    <lineage>
        <taxon>Bacteria</taxon>
        <taxon>Pseudomonadati</taxon>
        <taxon>Pseudomonadota</taxon>
        <taxon>Betaproteobacteria</taxon>
        <taxon>Burkholderiales</taxon>
        <taxon>Burkholderiaceae</taxon>
        <taxon>Burkholderia</taxon>
        <taxon>pseudomallei group</taxon>
    </lineage>
</organism>
<name>Q3JXY5_BURP1</name>
<protein>
    <submittedName>
        <fullName evidence="3">Putative PadR transcriptional regulator</fullName>
    </submittedName>
</protein>
<dbReference type="KEGG" id="bpm:BURPS1710b_0152"/>